<dbReference type="PANTHER" id="PTHR43132:SF2">
    <property type="entry name" value="ARSENICAL RESISTANCE OPERON REPRESSOR ARSR-RELATED"/>
    <property type="match status" value="1"/>
</dbReference>
<dbReference type="PATRIC" id="fig|1434111.4.peg.3263"/>
<organism evidence="5 6">
    <name type="scientific">Methanosarcina lacustris Z-7289</name>
    <dbReference type="NCBI Taxonomy" id="1434111"/>
    <lineage>
        <taxon>Archaea</taxon>
        <taxon>Methanobacteriati</taxon>
        <taxon>Methanobacteriota</taxon>
        <taxon>Stenosarchaea group</taxon>
        <taxon>Methanomicrobia</taxon>
        <taxon>Methanosarcinales</taxon>
        <taxon>Methanosarcinaceae</taxon>
        <taxon>Methanosarcina</taxon>
    </lineage>
</organism>
<dbReference type="GO" id="GO:0003677">
    <property type="term" value="F:DNA binding"/>
    <property type="evidence" value="ECO:0007669"/>
    <property type="project" value="UniProtKB-KW"/>
</dbReference>
<keyword evidence="1" id="KW-0805">Transcription regulation</keyword>
<dbReference type="NCBIfam" id="NF033788">
    <property type="entry name" value="HTH_metalloreg"/>
    <property type="match status" value="1"/>
</dbReference>
<dbReference type="InterPro" id="IPR001845">
    <property type="entry name" value="HTH_ArsR_DNA-bd_dom"/>
</dbReference>
<evidence type="ECO:0000259" key="4">
    <source>
        <dbReference type="PROSITE" id="PS50987"/>
    </source>
</evidence>
<keyword evidence="3" id="KW-0804">Transcription</keyword>
<dbReference type="CDD" id="cd00090">
    <property type="entry name" value="HTH_ARSR"/>
    <property type="match status" value="1"/>
</dbReference>
<dbReference type="SMART" id="SM00418">
    <property type="entry name" value="HTH_ARSR"/>
    <property type="match status" value="1"/>
</dbReference>
<dbReference type="Proteomes" id="UP000033072">
    <property type="component" value="Chromosome"/>
</dbReference>
<protein>
    <submittedName>
        <fullName evidence="5">Transcriptional regulator, ArsR family</fullName>
    </submittedName>
</protein>
<proteinExistence type="predicted"/>
<keyword evidence="6" id="KW-1185">Reference proteome</keyword>
<evidence type="ECO:0000256" key="1">
    <source>
        <dbReference type="ARBA" id="ARBA00023015"/>
    </source>
</evidence>
<dbReference type="PRINTS" id="PR00778">
    <property type="entry name" value="HTHARSR"/>
</dbReference>
<evidence type="ECO:0000313" key="5">
    <source>
        <dbReference type="EMBL" id="AKB75720.1"/>
    </source>
</evidence>
<feature type="domain" description="HTH arsR-type" evidence="4">
    <location>
        <begin position="1"/>
        <end position="95"/>
    </location>
</feature>
<dbReference type="PROSITE" id="PS50987">
    <property type="entry name" value="HTH_ARSR_2"/>
    <property type="match status" value="1"/>
</dbReference>
<dbReference type="SUPFAM" id="SSF46785">
    <property type="entry name" value="Winged helix' DNA-binding domain"/>
    <property type="match status" value="1"/>
</dbReference>
<dbReference type="InterPro" id="IPR051011">
    <property type="entry name" value="Metal_resp_trans_reg"/>
</dbReference>
<keyword evidence="2" id="KW-0238">DNA-binding</keyword>
<dbReference type="InterPro" id="IPR011991">
    <property type="entry name" value="ArsR-like_HTH"/>
</dbReference>
<evidence type="ECO:0000313" key="6">
    <source>
        <dbReference type="Proteomes" id="UP000033072"/>
    </source>
</evidence>
<name>A0A0E3WS48_9EURY</name>
<reference evidence="5 6" key="1">
    <citation type="submission" date="2014-07" db="EMBL/GenBank/DDBJ databases">
        <title>Methanogenic archaea and the global carbon cycle.</title>
        <authorList>
            <person name="Henriksen J.R."/>
            <person name="Luke J."/>
            <person name="Reinhart S."/>
            <person name="Benedict M.N."/>
            <person name="Youngblut N.D."/>
            <person name="Metcalf M.E."/>
            <person name="Whitaker R.J."/>
            <person name="Metcalf W.W."/>
        </authorList>
    </citation>
    <scope>NUCLEOTIDE SEQUENCE [LARGE SCALE GENOMIC DNA]</scope>
    <source>
        <strain evidence="5 6">Z-7289</strain>
    </source>
</reference>
<dbReference type="KEGG" id="mls:MSLAZ_2459"/>
<dbReference type="Gene3D" id="1.10.10.10">
    <property type="entry name" value="Winged helix-like DNA-binding domain superfamily/Winged helix DNA-binding domain"/>
    <property type="match status" value="1"/>
</dbReference>
<evidence type="ECO:0000256" key="2">
    <source>
        <dbReference type="ARBA" id="ARBA00023125"/>
    </source>
</evidence>
<dbReference type="InterPro" id="IPR036390">
    <property type="entry name" value="WH_DNA-bd_sf"/>
</dbReference>
<dbReference type="HOGENOM" id="CLU_097806_3_1_2"/>
<dbReference type="PANTHER" id="PTHR43132">
    <property type="entry name" value="ARSENICAL RESISTANCE OPERON REPRESSOR ARSR-RELATED"/>
    <property type="match status" value="1"/>
</dbReference>
<dbReference type="GO" id="GO:0003700">
    <property type="term" value="F:DNA-binding transcription factor activity"/>
    <property type="evidence" value="ECO:0007669"/>
    <property type="project" value="InterPro"/>
</dbReference>
<dbReference type="EMBL" id="CP009515">
    <property type="protein sequence ID" value="AKB75720.1"/>
    <property type="molecule type" value="Genomic_DNA"/>
</dbReference>
<dbReference type="InterPro" id="IPR036388">
    <property type="entry name" value="WH-like_DNA-bd_sf"/>
</dbReference>
<dbReference type="AlphaFoldDB" id="A0A0E3WS48"/>
<sequence>MHVDILENKAKFFRALGDETRLTILSYLLEHSYCACDFTPLTEKDQTTVSKHLKVLFEAEILKSEKKGRNVIYSIRDENTRKILLVLGIGEVKPCCSSPENCRVCCKDETEDKIEDKEKEDKE</sequence>
<dbReference type="Pfam" id="PF01022">
    <property type="entry name" value="HTH_5"/>
    <property type="match status" value="1"/>
</dbReference>
<dbReference type="STRING" id="1434111.MSLAZ_2459"/>
<accession>A0A0E3WS48</accession>
<evidence type="ECO:0000256" key="3">
    <source>
        <dbReference type="ARBA" id="ARBA00023163"/>
    </source>
</evidence>
<gene>
    <name evidence="5" type="ORF">MSLAZ_2459</name>
</gene>